<dbReference type="GO" id="GO:0071944">
    <property type="term" value="C:cell periphery"/>
    <property type="evidence" value="ECO:0007669"/>
    <property type="project" value="UniProtKB-ARBA"/>
</dbReference>
<feature type="chain" id="PRO_5035280753" description="LRRCT domain-containing protein" evidence="5">
    <location>
        <begin position="22"/>
        <end position="1453"/>
    </location>
</feature>
<evidence type="ECO:0000313" key="8">
    <source>
        <dbReference type="Proteomes" id="UP000494040"/>
    </source>
</evidence>
<protein>
    <recommendedName>
        <fullName evidence="6">LRRCT domain-containing protein</fullName>
    </recommendedName>
</protein>
<dbReference type="RefSeq" id="XP_014249730.1">
    <property type="nucleotide sequence ID" value="XM_014394244.2"/>
</dbReference>
<dbReference type="FunFam" id="3.80.10.10:FF:001164">
    <property type="entry name" value="GH01279p"/>
    <property type="match status" value="1"/>
</dbReference>
<dbReference type="PANTHER" id="PTHR24366:SF96">
    <property type="entry name" value="LEUCINE RICH REPEAT CONTAINING 53"/>
    <property type="match status" value="1"/>
</dbReference>
<evidence type="ECO:0000313" key="7">
    <source>
        <dbReference type="EnsemblMetazoa" id="XP_014249730.1"/>
    </source>
</evidence>
<dbReference type="SMART" id="SM00369">
    <property type="entry name" value="LRR_TYP"/>
    <property type="match status" value="26"/>
</dbReference>
<organism evidence="7 8">
    <name type="scientific">Cimex lectularius</name>
    <name type="common">Bed bug</name>
    <name type="synonym">Acanthia lectularia</name>
    <dbReference type="NCBI Taxonomy" id="79782"/>
    <lineage>
        <taxon>Eukaryota</taxon>
        <taxon>Metazoa</taxon>
        <taxon>Ecdysozoa</taxon>
        <taxon>Arthropoda</taxon>
        <taxon>Hexapoda</taxon>
        <taxon>Insecta</taxon>
        <taxon>Pterygota</taxon>
        <taxon>Neoptera</taxon>
        <taxon>Paraneoptera</taxon>
        <taxon>Hemiptera</taxon>
        <taxon>Heteroptera</taxon>
        <taxon>Panheteroptera</taxon>
        <taxon>Cimicomorpha</taxon>
        <taxon>Cimicidae</taxon>
        <taxon>Cimex</taxon>
    </lineage>
</organism>
<evidence type="ECO:0000259" key="6">
    <source>
        <dbReference type="SMART" id="SM00082"/>
    </source>
</evidence>
<dbReference type="OrthoDB" id="8195690at2759"/>
<dbReference type="PANTHER" id="PTHR24366">
    <property type="entry name" value="IG(IMMUNOGLOBULIN) AND LRR(LEUCINE RICH REPEAT) DOMAINS"/>
    <property type="match status" value="1"/>
</dbReference>
<evidence type="ECO:0000256" key="3">
    <source>
        <dbReference type="ARBA" id="ARBA00022737"/>
    </source>
</evidence>
<feature type="signal peptide" evidence="5">
    <location>
        <begin position="1"/>
        <end position="21"/>
    </location>
</feature>
<dbReference type="SUPFAM" id="SSF52058">
    <property type="entry name" value="L domain-like"/>
    <property type="match status" value="2"/>
</dbReference>
<keyword evidence="1" id="KW-0433">Leucine-rich repeat</keyword>
<dbReference type="OMA" id="YFNRRPQ"/>
<evidence type="ECO:0000256" key="2">
    <source>
        <dbReference type="ARBA" id="ARBA00022729"/>
    </source>
</evidence>
<dbReference type="InterPro" id="IPR003591">
    <property type="entry name" value="Leu-rich_rpt_typical-subtyp"/>
</dbReference>
<dbReference type="Proteomes" id="UP000494040">
    <property type="component" value="Unassembled WGS sequence"/>
</dbReference>
<dbReference type="InterPro" id="IPR001611">
    <property type="entry name" value="Leu-rich_rpt"/>
</dbReference>
<dbReference type="SMART" id="SM00082">
    <property type="entry name" value="LRRCT"/>
    <property type="match status" value="1"/>
</dbReference>
<dbReference type="PROSITE" id="PS51450">
    <property type="entry name" value="LRR"/>
    <property type="match status" value="5"/>
</dbReference>
<dbReference type="SUPFAM" id="SSF52047">
    <property type="entry name" value="RNI-like"/>
    <property type="match status" value="1"/>
</dbReference>
<accession>A0A8I6RXE6</accession>
<reference evidence="7" key="1">
    <citation type="submission" date="2022-01" db="UniProtKB">
        <authorList>
            <consortium name="EnsemblMetazoa"/>
        </authorList>
    </citation>
    <scope>IDENTIFICATION</scope>
</reference>
<name>A0A8I6RXE6_CIMLE</name>
<sequence>MWYSLWWHIVGIGLLVITAHACPPPETITPCLCTTRADELQIWCSHSELSPVLSGLQAVGAQLTRPIDELILENNAMTALPGRAFAPLRVVRLMLRDNKLERVAANWLAGLEESLLEVFIVEPELKSLPEDSFDTLLKMEAVTLKAGFVPRMPNFSGLSRLKYIQTELPSMSELTPGRINNLEMLEMLQIVGSKGLKTLEASALQDLPRLVTVNFTGCGITWIHPRAMMRLPSLKELSFSFNNIIDAGEVGRSIRELPHLAVVKVDNNQIDELRETSFVDIPPLKEIYLNMNKIKEVQRGAFHRLPSLSKIDLSDNNIKRIFPEFYLQSYDSRVEELNLMNNEIDHIMALTIIMETLPQLKFLDVSKNKLQDIMFGALRGHPTLERLHINDNHLKRVVREAFTAMPALRELRLRNNSLSNYLEMPLWNLPALKGLDLAHNEFRRLDRRVLANLPSLRRLDVSKNNLLVVDPASFLGTPALEHVNLSHNAIEVITPQTLPHLNNLFDLDVGSNRLRSIVPGLPRALEYLYMSKNQITALPRAPSSDLLLPSLKLLDFNGNSIQSLPPEGFISMPLLRKLFLGENSIQKIDERSFEGLGRLEKLELHDNKLNAIHENAFRDLRRLRELSLKSNRLNKFQSNLLRENDNLNMLDLSHNQLIELTSSTFDNNRKIREISLSHNAFSSFPEAVKKLPELENLDLSYNRIQQLIQPLSNMKSLSMLKLTKNKLQTLIDSTFSNMDNLTLLDLESNEIQYLTPHVVRSMPSLQTLKLAKNKLSTIPSAAFSDLPQLTDVELQENLLTHLASDSFTGVPNLLFLNLSHNLLTGLDRAGLHGLKSMEILDISHNKVSRLNTPGLPNLDSLIQLKMDDNKICTIQGSPFSKMSHLRMLSLRNNKLISLSENAFQPLRSTIYQLDIEGNPLKCSCSLLWLQSWVREGPYQGPRCSDGSLLKEFRLSREDCAEPKSFDHTQNCEDSPTLGQTQQLYANNWKDMHQKPLPEETDYFYEDYIEYEENVTLPSNFSQQQQKQPQQVVASSTDAPILILTTSTHKPAAMSHFIPGDTPTLYAKPGSVENKFQKPSSKPGTSFTFFGMPLPYLNIDSFWGSSRNSDGKTRFPGAKGRVQQVTSPPKVEDGFRPMLPSTGGFKPIFNPYNRTEEDDDKQLEPVKLTPKPSVNSSRWDIKTNNLPTILHKKEATITKVQPEKTDNRITGNDQIAQLTDNVYNQKNHTEWPAPQSSSMGTTQPIFQYNRLEPELEVTTPLLESLPDDIQLVTNHLVPVPTTTKRPAYFSTKSSSMPPQTSDIDTEEAPFDVIVQSTVPTILSPVKNLSGGLGGPSPLSGFLAPGGQLPPVRSHGRPTITKVTMSPSLATSSGAMPVAEEIQGPVPPRQNFDFHTPSTEKPKQNNSIAWYYKNYNNTDLKPYIGPGMYRPSKSNKTSQLTINVLLLIFTTLVMN</sequence>
<dbReference type="EnsemblMetazoa" id="XM_014394244.2">
    <property type="protein sequence ID" value="XP_014249730.1"/>
    <property type="gene ID" value="LOC106666791"/>
</dbReference>
<feature type="domain" description="LRRCT" evidence="6">
    <location>
        <begin position="918"/>
        <end position="960"/>
    </location>
</feature>
<dbReference type="SMART" id="SM00365">
    <property type="entry name" value="LRR_SD22"/>
    <property type="match status" value="8"/>
</dbReference>
<evidence type="ECO:0000256" key="1">
    <source>
        <dbReference type="ARBA" id="ARBA00022614"/>
    </source>
</evidence>
<dbReference type="SMART" id="SM00364">
    <property type="entry name" value="LRR_BAC"/>
    <property type="match status" value="9"/>
</dbReference>
<dbReference type="Pfam" id="PF13855">
    <property type="entry name" value="LRR_8"/>
    <property type="match status" value="8"/>
</dbReference>
<dbReference type="InterPro" id="IPR032675">
    <property type="entry name" value="LRR_dom_sf"/>
</dbReference>
<dbReference type="InterPro" id="IPR000483">
    <property type="entry name" value="Cys-rich_flank_reg_C"/>
</dbReference>
<dbReference type="KEGG" id="clec:106666791"/>
<evidence type="ECO:0000256" key="4">
    <source>
        <dbReference type="SAM" id="MobiDB-lite"/>
    </source>
</evidence>
<keyword evidence="8" id="KW-1185">Reference proteome</keyword>
<dbReference type="GeneID" id="106666791"/>
<evidence type="ECO:0000256" key="5">
    <source>
        <dbReference type="SAM" id="SignalP"/>
    </source>
</evidence>
<proteinExistence type="predicted"/>
<dbReference type="Gene3D" id="3.80.10.10">
    <property type="entry name" value="Ribonuclease Inhibitor"/>
    <property type="match status" value="6"/>
</dbReference>
<keyword evidence="3" id="KW-0677">Repeat</keyword>
<feature type="region of interest" description="Disordered" evidence="4">
    <location>
        <begin position="1109"/>
        <end position="1160"/>
    </location>
</feature>
<keyword evidence="2 5" id="KW-0732">Signal</keyword>